<name>A0A917BPZ1_9HYPH</name>
<dbReference type="EMBL" id="BMCT01000001">
    <property type="protein sequence ID" value="GGF49985.1"/>
    <property type="molecule type" value="Genomic_DNA"/>
</dbReference>
<accession>A0A917BPZ1</accession>
<reference evidence="1" key="2">
    <citation type="submission" date="2020-09" db="EMBL/GenBank/DDBJ databases">
        <authorList>
            <person name="Sun Q."/>
            <person name="Sedlacek I."/>
        </authorList>
    </citation>
    <scope>NUCLEOTIDE SEQUENCE</scope>
    <source>
        <strain evidence="1">CCM 7897</strain>
    </source>
</reference>
<keyword evidence="2" id="KW-1185">Reference proteome</keyword>
<comment type="caution">
    <text evidence="1">The sequence shown here is derived from an EMBL/GenBank/DDBJ whole genome shotgun (WGS) entry which is preliminary data.</text>
</comment>
<evidence type="ECO:0000313" key="2">
    <source>
        <dbReference type="Proteomes" id="UP000606044"/>
    </source>
</evidence>
<sequence length="164" mass="17607">MESKPTCQSNDDYLVIHRESALGPGSDILIRRKAPGADIACVYRKAPGDQEIKGAQDADYVLGLAGRFLVMDRGTGPSRKLVLWDIPANKAALALDYDDSVPVKVEPTVITFSEITGPATAKTCARWKDVTKDGLTAVLAVNTRITVPALTRSHTGATRCIAQQ</sequence>
<dbReference type="Proteomes" id="UP000606044">
    <property type="component" value="Unassembled WGS sequence"/>
</dbReference>
<proteinExistence type="predicted"/>
<organism evidence="1 2">
    <name type="scientific">Azorhizobium oxalatiphilum</name>
    <dbReference type="NCBI Taxonomy" id="980631"/>
    <lineage>
        <taxon>Bacteria</taxon>
        <taxon>Pseudomonadati</taxon>
        <taxon>Pseudomonadota</taxon>
        <taxon>Alphaproteobacteria</taxon>
        <taxon>Hyphomicrobiales</taxon>
        <taxon>Xanthobacteraceae</taxon>
        <taxon>Azorhizobium</taxon>
    </lineage>
</organism>
<dbReference type="AlphaFoldDB" id="A0A917BPZ1"/>
<gene>
    <name evidence="1" type="ORF">GCM10007301_06550</name>
</gene>
<protein>
    <submittedName>
        <fullName evidence="1">Uncharacterized protein</fullName>
    </submittedName>
</protein>
<evidence type="ECO:0000313" key="1">
    <source>
        <dbReference type="EMBL" id="GGF49985.1"/>
    </source>
</evidence>
<reference evidence="1" key="1">
    <citation type="journal article" date="2014" name="Int. J. Syst. Evol. Microbiol.">
        <title>Complete genome sequence of Corynebacterium casei LMG S-19264T (=DSM 44701T), isolated from a smear-ripened cheese.</title>
        <authorList>
            <consortium name="US DOE Joint Genome Institute (JGI-PGF)"/>
            <person name="Walter F."/>
            <person name="Albersmeier A."/>
            <person name="Kalinowski J."/>
            <person name="Ruckert C."/>
        </authorList>
    </citation>
    <scope>NUCLEOTIDE SEQUENCE</scope>
    <source>
        <strain evidence="1">CCM 7897</strain>
    </source>
</reference>